<dbReference type="EMBL" id="MU004241">
    <property type="protein sequence ID" value="KAF2664976.1"/>
    <property type="molecule type" value="Genomic_DNA"/>
</dbReference>
<evidence type="ECO:0000256" key="8">
    <source>
        <dbReference type="ARBA" id="ARBA00023136"/>
    </source>
</evidence>
<evidence type="ECO:0000256" key="4">
    <source>
        <dbReference type="ARBA" id="ARBA00022692"/>
    </source>
</evidence>
<evidence type="ECO:0000256" key="3">
    <source>
        <dbReference type="ARBA" id="ARBA00022448"/>
    </source>
</evidence>
<feature type="transmembrane region" description="Helical" evidence="10">
    <location>
        <begin position="144"/>
        <end position="164"/>
    </location>
</feature>
<organism evidence="11 12">
    <name type="scientific">Microthyrium microscopicum</name>
    <dbReference type="NCBI Taxonomy" id="703497"/>
    <lineage>
        <taxon>Eukaryota</taxon>
        <taxon>Fungi</taxon>
        <taxon>Dikarya</taxon>
        <taxon>Ascomycota</taxon>
        <taxon>Pezizomycotina</taxon>
        <taxon>Dothideomycetes</taxon>
        <taxon>Dothideomycetes incertae sedis</taxon>
        <taxon>Microthyriales</taxon>
        <taxon>Microthyriaceae</taxon>
        <taxon>Microthyrium</taxon>
    </lineage>
</organism>
<feature type="transmembrane region" description="Helical" evidence="10">
    <location>
        <begin position="335"/>
        <end position="359"/>
    </location>
</feature>
<keyword evidence="5" id="KW-0571">Peptide transport</keyword>
<evidence type="ECO:0000256" key="10">
    <source>
        <dbReference type="SAM" id="Phobius"/>
    </source>
</evidence>
<feature type="transmembrane region" description="Helical" evidence="10">
    <location>
        <begin position="435"/>
        <end position="462"/>
    </location>
</feature>
<feature type="transmembrane region" description="Helical" evidence="10">
    <location>
        <begin position="553"/>
        <end position="573"/>
    </location>
</feature>
<reference evidence="11" key="1">
    <citation type="journal article" date="2020" name="Stud. Mycol.">
        <title>101 Dothideomycetes genomes: a test case for predicting lifestyles and emergence of pathogens.</title>
        <authorList>
            <person name="Haridas S."/>
            <person name="Albert R."/>
            <person name="Binder M."/>
            <person name="Bloem J."/>
            <person name="Labutti K."/>
            <person name="Salamov A."/>
            <person name="Andreopoulos B."/>
            <person name="Baker S."/>
            <person name="Barry K."/>
            <person name="Bills G."/>
            <person name="Bluhm B."/>
            <person name="Cannon C."/>
            <person name="Castanera R."/>
            <person name="Culley D."/>
            <person name="Daum C."/>
            <person name="Ezra D."/>
            <person name="Gonzalez J."/>
            <person name="Henrissat B."/>
            <person name="Kuo A."/>
            <person name="Liang C."/>
            <person name="Lipzen A."/>
            <person name="Lutzoni F."/>
            <person name="Magnuson J."/>
            <person name="Mondo S."/>
            <person name="Nolan M."/>
            <person name="Ohm R."/>
            <person name="Pangilinan J."/>
            <person name="Park H.-J."/>
            <person name="Ramirez L."/>
            <person name="Alfaro M."/>
            <person name="Sun H."/>
            <person name="Tritt A."/>
            <person name="Yoshinaga Y."/>
            <person name="Zwiers L.-H."/>
            <person name="Turgeon B."/>
            <person name="Goodwin S."/>
            <person name="Spatafora J."/>
            <person name="Crous P."/>
            <person name="Grigoriev I."/>
        </authorList>
    </citation>
    <scope>NUCLEOTIDE SEQUENCE</scope>
    <source>
        <strain evidence="11">CBS 115976</strain>
    </source>
</reference>
<proteinExistence type="inferred from homology"/>
<dbReference type="GO" id="GO:0015031">
    <property type="term" value="P:protein transport"/>
    <property type="evidence" value="ECO:0007669"/>
    <property type="project" value="UniProtKB-KW"/>
</dbReference>
<keyword evidence="6" id="KW-0653">Protein transport</keyword>
<evidence type="ECO:0000256" key="5">
    <source>
        <dbReference type="ARBA" id="ARBA00022856"/>
    </source>
</evidence>
<keyword evidence="8 10" id="KW-0472">Membrane</keyword>
<sequence length="814" mass="92047">MMNRFRKPWGSKPTQGVVAEETPVTEDGKISHSTSNDLDATTPPNAAVDEAHLKQFDDLHKFDPNLPEEKRGAIENALHSHNVGAELALEHELEENSPYPEVVASVRNWDEEMPANTVRAWVLGMLFMTIGTGCNLLFSLRNPSIQITSIVAQLVAYPFGVLWAKFMPSHQFNTFGLKWSLNPGPFNMKEHALITVMANVSFAQGAAYSTYGLESLIGFYKVDYGWGFALLFTISTQMIGLGLAGVFRRFLVYPAAMIWPSVLPNCALFYTLHDHSKPDPATTNGWQISRYRFFSFVCLGSFVWYWFPGFIWQGLSVFAFVTWIRPNNVVINQLFGGFSGLSLLPITFDWTYITAYIYSPLLPPWHAIANTVGGMFIFFWVTTMGIHYSGVWYAKYLPMSDSSSYDNTGAVYNVSRIINDQYTLDVDKYRSYSPLFLSTTFGLTYGLSFATIIAVIVHTYLFHRKEIWYQFKAARTQEDDIHMKLMKKYKEAPDWWFGVIFVIMVAFSFGTVLGYPTHLTWWALIIALIISIVWMVPIGMIQATTNIQIGLNVFTEFIISYMLPGRPLAMMSFKTYGYISMSQGLTYAQDLKLGHYMKVPPRTLFWGQLVASLWSCIVQVAVLYWAFGNINDICDLKQSARFSCPNGRVFFNASIIWGLIGPQRIFSGDGTYKNLQYFWLVGAIFPVMVYFGAKRWPKSPIKYINAPLIFGGTGNLPPATPLTYLSWGFVGFIFNKFIRNRYRGWWSMYNYVTSAALDAGLAISTIIIFFALLLPQVNPPNWWGNNVVATTLDYQGGATQATAPGGKFGPATWE</sequence>
<evidence type="ECO:0000256" key="7">
    <source>
        <dbReference type="ARBA" id="ARBA00022989"/>
    </source>
</evidence>
<keyword evidence="3" id="KW-0813">Transport</keyword>
<dbReference type="GO" id="GO:0035673">
    <property type="term" value="F:oligopeptide transmembrane transporter activity"/>
    <property type="evidence" value="ECO:0007669"/>
    <property type="project" value="InterPro"/>
</dbReference>
<evidence type="ECO:0000256" key="6">
    <source>
        <dbReference type="ARBA" id="ARBA00022927"/>
    </source>
</evidence>
<dbReference type="InterPro" id="IPR004648">
    <property type="entry name" value="Oligpept_transpt"/>
</dbReference>
<feature type="compositionally biased region" description="Polar residues" evidence="9">
    <location>
        <begin position="31"/>
        <end position="44"/>
    </location>
</feature>
<dbReference type="Proteomes" id="UP000799302">
    <property type="component" value="Unassembled WGS sequence"/>
</dbReference>
<feature type="transmembrane region" description="Helical" evidence="10">
    <location>
        <begin position="495"/>
        <end position="515"/>
    </location>
</feature>
<keyword evidence="7 10" id="KW-1133">Transmembrane helix</keyword>
<feature type="transmembrane region" description="Helical" evidence="10">
    <location>
        <begin position="521"/>
        <end position="541"/>
    </location>
</feature>
<evidence type="ECO:0000256" key="1">
    <source>
        <dbReference type="ARBA" id="ARBA00004141"/>
    </source>
</evidence>
<dbReference type="OrthoDB" id="9986677at2759"/>
<gene>
    <name evidence="11" type="ORF">BT63DRAFT_81576</name>
</gene>
<evidence type="ECO:0000256" key="2">
    <source>
        <dbReference type="ARBA" id="ARBA00008807"/>
    </source>
</evidence>
<comment type="similarity">
    <text evidence="2">Belongs to the oligopeptide OPT transporter family.</text>
</comment>
<dbReference type="AlphaFoldDB" id="A0A6A6TZY5"/>
<name>A0A6A6TZY5_9PEZI</name>
<feature type="transmembrane region" description="Helical" evidence="10">
    <location>
        <begin position="371"/>
        <end position="394"/>
    </location>
</feature>
<dbReference type="NCBIfam" id="TIGR00727">
    <property type="entry name" value="ISP4_OPT"/>
    <property type="match status" value="1"/>
</dbReference>
<accession>A0A6A6TZY5</accession>
<feature type="transmembrane region" description="Helical" evidence="10">
    <location>
        <begin position="749"/>
        <end position="774"/>
    </location>
</feature>
<feature type="transmembrane region" description="Helical" evidence="10">
    <location>
        <begin position="120"/>
        <end position="138"/>
    </location>
</feature>
<feature type="transmembrane region" description="Helical" evidence="10">
    <location>
        <begin position="605"/>
        <end position="627"/>
    </location>
</feature>
<protein>
    <submittedName>
        <fullName evidence="11">Small oligopeptide transporter, OPT family</fullName>
    </submittedName>
</protein>
<dbReference type="PANTHER" id="PTHR22601">
    <property type="entry name" value="ISP4 LIKE PROTEIN"/>
    <property type="match status" value="1"/>
</dbReference>
<dbReference type="InterPro" id="IPR004813">
    <property type="entry name" value="OPT"/>
</dbReference>
<feature type="transmembrane region" description="Helical" evidence="10">
    <location>
        <begin position="677"/>
        <end position="693"/>
    </location>
</feature>
<keyword evidence="12" id="KW-1185">Reference proteome</keyword>
<evidence type="ECO:0000313" key="11">
    <source>
        <dbReference type="EMBL" id="KAF2664976.1"/>
    </source>
</evidence>
<feature type="transmembrane region" description="Helical" evidence="10">
    <location>
        <begin position="293"/>
        <end position="315"/>
    </location>
</feature>
<feature type="region of interest" description="Disordered" evidence="9">
    <location>
        <begin position="1"/>
        <end position="44"/>
    </location>
</feature>
<comment type="subcellular location">
    <subcellularLocation>
        <location evidence="1">Membrane</location>
        <topology evidence="1">Multi-pass membrane protein</topology>
    </subcellularLocation>
</comment>
<evidence type="ECO:0000256" key="9">
    <source>
        <dbReference type="SAM" id="MobiDB-lite"/>
    </source>
</evidence>
<dbReference type="Pfam" id="PF03169">
    <property type="entry name" value="OPT"/>
    <property type="match status" value="1"/>
</dbReference>
<feature type="transmembrane region" description="Helical" evidence="10">
    <location>
        <begin position="250"/>
        <end position="272"/>
    </location>
</feature>
<dbReference type="GO" id="GO:0016020">
    <property type="term" value="C:membrane"/>
    <property type="evidence" value="ECO:0007669"/>
    <property type="project" value="UniProtKB-SubCell"/>
</dbReference>
<feature type="transmembrane region" description="Helical" evidence="10">
    <location>
        <begin position="224"/>
        <end position="244"/>
    </location>
</feature>
<evidence type="ECO:0000313" key="12">
    <source>
        <dbReference type="Proteomes" id="UP000799302"/>
    </source>
</evidence>
<dbReference type="NCBIfam" id="TIGR00728">
    <property type="entry name" value="OPT_sfam"/>
    <property type="match status" value="1"/>
</dbReference>
<keyword evidence="4 10" id="KW-0812">Transmembrane</keyword>